<dbReference type="InterPro" id="IPR017853">
    <property type="entry name" value="GH"/>
</dbReference>
<evidence type="ECO:0000256" key="2">
    <source>
        <dbReference type="ARBA" id="ARBA00022801"/>
    </source>
</evidence>
<evidence type="ECO:0000313" key="5">
    <source>
        <dbReference type="EMBL" id="CAH1965297.1"/>
    </source>
</evidence>
<dbReference type="PANTHER" id="PTHR10353:SF36">
    <property type="entry name" value="LP05116P"/>
    <property type="match status" value="1"/>
</dbReference>
<reference evidence="5" key="1">
    <citation type="submission" date="2022-03" db="EMBL/GenBank/DDBJ databases">
        <authorList>
            <person name="Sayadi A."/>
        </authorList>
    </citation>
    <scope>NUCLEOTIDE SEQUENCE</scope>
</reference>
<comment type="similarity">
    <text evidence="1 4">Belongs to the glycosyl hydrolase 1 family.</text>
</comment>
<keyword evidence="6" id="KW-1185">Reference proteome</keyword>
<evidence type="ECO:0000256" key="4">
    <source>
        <dbReference type="RuleBase" id="RU003690"/>
    </source>
</evidence>
<evidence type="ECO:0000313" key="6">
    <source>
        <dbReference type="Proteomes" id="UP001152888"/>
    </source>
</evidence>
<proteinExistence type="inferred from homology"/>
<keyword evidence="2" id="KW-0378">Hydrolase</keyword>
<evidence type="ECO:0000256" key="3">
    <source>
        <dbReference type="ARBA" id="ARBA00023295"/>
    </source>
</evidence>
<dbReference type="Proteomes" id="UP001152888">
    <property type="component" value="Unassembled WGS sequence"/>
</dbReference>
<comment type="caution">
    <text evidence="5">The sequence shown here is derived from an EMBL/GenBank/DDBJ whole genome shotgun (WGS) entry which is preliminary data.</text>
</comment>
<organism evidence="5 6">
    <name type="scientific">Acanthoscelides obtectus</name>
    <name type="common">Bean weevil</name>
    <name type="synonym">Bruchus obtectus</name>
    <dbReference type="NCBI Taxonomy" id="200917"/>
    <lineage>
        <taxon>Eukaryota</taxon>
        <taxon>Metazoa</taxon>
        <taxon>Ecdysozoa</taxon>
        <taxon>Arthropoda</taxon>
        <taxon>Hexapoda</taxon>
        <taxon>Insecta</taxon>
        <taxon>Pterygota</taxon>
        <taxon>Neoptera</taxon>
        <taxon>Endopterygota</taxon>
        <taxon>Coleoptera</taxon>
        <taxon>Polyphaga</taxon>
        <taxon>Cucujiformia</taxon>
        <taxon>Chrysomeloidea</taxon>
        <taxon>Chrysomelidae</taxon>
        <taxon>Bruchinae</taxon>
        <taxon>Bruchini</taxon>
        <taxon>Acanthoscelides</taxon>
    </lineage>
</organism>
<dbReference type="GO" id="GO:0008422">
    <property type="term" value="F:beta-glucosidase activity"/>
    <property type="evidence" value="ECO:0007669"/>
    <property type="project" value="TreeGrafter"/>
</dbReference>
<evidence type="ECO:0000256" key="1">
    <source>
        <dbReference type="ARBA" id="ARBA00010838"/>
    </source>
</evidence>
<dbReference type="SUPFAM" id="SSF51445">
    <property type="entry name" value="(Trans)glycosidases"/>
    <property type="match status" value="1"/>
</dbReference>
<dbReference type="OrthoDB" id="65569at2759"/>
<dbReference type="Pfam" id="PF00232">
    <property type="entry name" value="Glyco_hydro_1"/>
    <property type="match status" value="1"/>
</dbReference>
<sequence>MLLCYSEMTGGFYAILSLTVELLVSGWLNNTYHPNEIVVTENGFLIKLEHCYMSEALDAIHDGINITGYSVWSLLDSFEWIFGYTSKYGLYQVDMADPQRQRRPKKSAVYYSNVLRTRCRRL</sequence>
<dbReference type="GO" id="GO:0005975">
    <property type="term" value="P:carbohydrate metabolic process"/>
    <property type="evidence" value="ECO:0007669"/>
    <property type="project" value="InterPro"/>
</dbReference>
<protein>
    <submittedName>
        <fullName evidence="5">Uncharacterized protein</fullName>
    </submittedName>
</protein>
<dbReference type="InterPro" id="IPR001360">
    <property type="entry name" value="Glyco_hydro_1"/>
</dbReference>
<dbReference type="PANTHER" id="PTHR10353">
    <property type="entry name" value="GLYCOSYL HYDROLASE"/>
    <property type="match status" value="1"/>
</dbReference>
<name>A0A9P0K1A7_ACAOB</name>
<accession>A0A9P0K1A7</accession>
<gene>
    <name evidence="5" type="ORF">ACAOBT_LOCUS6259</name>
</gene>
<dbReference type="Gene3D" id="3.20.20.80">
    <property type="entry name" value="Glycosidases"/>
    <property type="match status" value="1"/>
</dbReference>
<keyword evidence="3" id="KW-0326">Glycosidase</keyword>
<dbReference type="AlphaFoldDB" id="A0A9P0K1A7"/>
<dbReference type="EMBL" id="CAKOFQ010006723">
    <property type="protein sequence ID" value="CAH1965297.1"/>
    <property type="molecule type" value="Genomic_DNA"/>
</dbReference>
<dbReference type="PRINTS" id="PR00131">
    <property type="entry name" value="GLHYDRLASE1"/>
</dbReference>